<keyword evidence="3" id="KW-1185">Reference proteome</keyword>
<evidence type="ECO:0000313" key="3">
    <source>
        <dbReference type="Proteomes" id="UP001515780"/>
    </source>
</evidence>
<name>A0ABX0RY48_9GAMM</name>
<proteinExistence type="predicted"/>
<organism evidence="2 3">
    <name type="scientific">Candidatus Pantoea communis</name>
    <dbReference type="NCBI Taxonomy" id="2608354"/>
    <lineage>
        <taxon>Bacteria</taxon>
        <taxon>Pseudomonadati</taxon>
        <taxon>Pseudomonadota</taxon>
        <taxon>Gammaproteobacteria</taxon>
        <taxon>Enterobacterales</taxon>
        <taxon>Erwiniaceae</taxon>
        <taxon>Pantoea</taxon>
    </lineage>
</organism>
<protein>
    <submittedName>
        <fullName evidence="2">Uncharacterized protein</fullName>
    </submittedName>
</protein>
<evidence type="ECO:0000313" key="2">
    <source>
        <dbReference type="EMBL" id="NIG22063.1"/>
    </source>
</evidence>
<dbReference type="Proteomes" id="UP001515780">
    <property type="component" value="Unassembled WGS sequence"/>
</dbReference>
<comment type="caution">
    <text evidence="2">The sequence shown here is derived from an EMBL/GenBank/DDBJ whole genome shotgun (WGS) entry which is preliminary data.</text>
</comment>
<reference evidence="2 3" key="1">
    <citation type="journal article" date="2019" name="bioRxiv">
        <title>Bacteria contribute to plant secondary compound degradation in a generalist herbivore system.</title>
        <authorList>
            <person name="Francoeur C.B."/>
            <person name="Khadempour L."/>
            <person name="Moreira-Soto R.D."/>
            <person name="Gotting K."/>
            <person name="Book A.J."/>
            <person name="Pinto-Tomas A.A."/>
            <person name="Keefover-Ring K."/>
            <person name="Currie C.R."/>
        </authorList>
    </citation>
    <scope>NUCLEOTIDE SEQUENCE [LARGE SCALE GENOMIC DNA]</scope>
    <source>
        <strain evidence="2">Al-1710</strain>
    </source>
</reference>
<sequence>MVMARRLAENVMSAQEVHIEMLKCYLRESEIILHSLEEQKITAGETLLFERRLSAARGEHLQLQNEISLATEKLNRLIRQKTVMQPA</sequence>
<gene>
    <name evidence="2" type="ORF">F3J37_25705</name>
</gene>
<dbReference type="EMBL" id="VWXC01000030">
    <property type="protein sequence ID" value="NIG22063.1"/>
    <property type="molecule type" value="Genomic_DNA"/>
</dbReference>
<evidence type="ECO:0000256" key="1">
    <source>
        <dbReference type="SAM" id="Coils"/>
    </source>
</evidence>
<accession>A0ABX0RY48</accession>
<feature type="coiled-coil region" evidence="1">
    <location>
        <begin position="53"/>
        <end position="80"/>
    </location>
</feature>
<dbReference type="RefSeq" id="WP_166936491.1">
    <property type="nucleotide sequence ID" value="NZ_VWXC01000030.1"/>
</dbReference>
<keyword evidence="1" id="KW-0175">Coiled coil</keyword>